<name>A0A8J2T421_ZYGB2</name>
<protein>
    <submittedName>
        <fullName evidence="1">BN860_08504g1_1</fullName>
    </submittedName>
</protein>
<keyword evidence="2" id="KW-1185">Reference proteome</keyword>
<reference evidence="2" key="1">
    <citation type="journal article" date="2013" name="Genome Announc.">
        <title>Genome sequence of the food spoilage yeast Zygosaccharomyces bailii CLIB 213(T).</title>
        <authorList>
            <person name="Galeote V."/>
            <person name="Bigey F."/>
            <person name="Devillers H."/>
            <person name="Neuveglise C."/>
            <person name="Dequin S."/>
        </authorList>
    </citation>
    <scope>NUCLEOTIDE SEQUENCE [LARGE SCALE GENOMIC DNA]</scope>
    <source>
        <strain evidence="2">CLIB 213 / ATCC 58445 / CBS 680 / CCRC 21525 / NBRC 1098 / NCYC 1416 / NRRL Y-2227</strain>
    </source>
</reference>
<accession>A0A8J2T421</accession>
<gene>
    <name evidence="1" type="ORF">BN860_08504g</name>
</gene>
<evidence type="ECO:0000313" key="2">
    <source>
        <dbReference type="Proteomes" id="UP000019375"/>
    </source>
</evidence>
<dbReference type="EMBL" id="HG316454">
    <property type="protein sequence ID" value="CDF87531.1"/>
    <property type="molecule type" value="Genomic_DNA"/>
</dbReference>
<sequence length="186" mass="20693">MDSRMSKKKGYYDVIAGLAAFECSQGVSLTIQELDELIKADDDKQAQVIPNSVNEETRKKKVTVHGYLGGKVDLDEASNASYDLSHTLLGGYVPKRQLESLSSIDFAHYFHKSLECEGALQVYDSFMANNFRRATTLPTDPAQVNLHSGTPSPAVRKSLVCKKCGAKFSGSHRMHRLRKHTCNNKR</sequence>
<evidence type="ECO:0000313" key="1">
    <source>
        <dbReference type="EMBL" id="CDF87531.1"/>
    </source>
</evidence>
<organism evidence="1 2">
    <name type="scientific">Zygosaccharomyces bailii (strain CLIB 213 / ATCC 58445 / CBS 680 / BCRC 21525 / NBRC 1098 / NCYC 1416 / NRRL Y-2227)</name>
    <dbReference type="NCBI Taxonomy" id="1333698"/>
    <lineage>
        <taxon>Eukaryota</taxon>
        <taxon>Fungi</taxon>
        <taxon>Dikarya</taxon>
        <taxon>Ascomycota</taxon>
        <taxon>Saccharomycotina</taxon>
        <taxon>Saccharomycetes</taxon>
        <taxon>Saccharomycetales</taxon>
        <taxon>Saccharomycetaceae</taxon>
        <taxon>Zygosaccharomyces</taxon>
    </lineage>
</organism>
<dbReference type="OrthoDB" id="4060948at2759"/>
<dbReference type="Pfam" id="PF08586">
    <property type="entry name" value="Rsc14"/>
    <property type="match status" value="1"/>
</dbReference>
<dbReference type="AlphaFoldDB" id="A0A8J2T421"/>
<proteinExistence type="predicted"/>
<dbReference type="Proteomes" id="UP000019375">
    <property type="component" value="Unassembled WGS sequence"/>
</dbReference>
<dbReference type="GO" id="GO:0016586">
    <property type="term" value="C:RSC-type complex"/>
    <property type="evidence" value="ECO:0007669"/>
    <property type="project" value="InterPro"/>
</dbReference>
<dbReference type="InterPro" id="IPR013895">
    <property type="entry name" value="Rsc14"/>
</dbReference>
<dbReference type="GO" id="GO:0006338">
    <property type="term" value="P:chromatin remodeling"/>
    <property type="evidence" value="ECO:0007669"/>
    <property type="project" value="InterPro"/>
</dbReference>